<evidence type="ECO:0000313" key="3">
    <source>
        <dbReference type="EMBL" id="PRY38953.1"/>
    </source>
</evidence>
<reference evidence="3 4" key="1">
    <citation type="submission" date="2018-03" db="EMBL/GenBank/DDBJ databases">
        <title>Genomic Encyclopedia of Archaeal and Bacterial Type Strains, Phase II (KMG-II): from individual species to whole genera.</title>
        <authorList>
            <person name="Goeker M."/>
        </authorList>
    </citation>
    <scope>NUCLEOTIDE SEQUENCE [LARGE SCALE GENOMIC DNA]</scope>
    <source>
        <strain evidence="3 4">DSM 44720</strain>
    </source>
</reference>
<organism evidence="3 4">
    <name type="scientific">Umezawaea tangerina</name>
    <dbReference type="NCBI Taxonomy" id="84725"/>
    <lineage>
        <taxon>Bacteria</taxon>
        <taxon>Bacillati</taxon>
        <taxon>Actinomycetota</taxon>
        <taxon>Actinomycetes</taxon>
        <taxon>Pseudonocardiales</taxon>
        <taxon>Pseudonocardiaceae</taxon>
        <taxon>Umezawaea</taxon>
    </lineage>
</organism>
<dbReference type="SUPFAM" id="SSF53474">
    <property type="entry name" value="alpha/beta-Hydrolases"/>
    <property type="match status" value="1"/>
</dbReference>
<dbReference type="Proteomes" id="UP000239494">
    <property type="component" value="Unassembled WGS sequence"/>
</dbReference>
<evidence type="ECO:0000313" key="4">
    <source>
        <dbReference type="Proteomes" id="UP000239494"/>
    </source>
</evidence>
<dbReference type="Pfam" id="PF00561">
    <property type="entry name" value="Abhydrolase_1"/>
    <property type="match status" value="1"/>
</dbReference>
<proteinExistence type="predicted"/>
<sequence length="286" mass="30107">MPADGSRTLSTEHVTSRDGTRIGFTRSGNGPGLVLVQGAMADLHAYDALATALSSSFTVYAADRRGRGLSPKPFDSDHTIARDVEDVDAILAATGADRVFGLSSGAVITLEAARTLDRIARIALYEPPFYAAGISRGGIRRLNSEIERGDLASALLDSLLVAGTAPAPIRLLPRPLARLLAAAVMAVDQRRARPGSTFRDLLPGVRYDFHDVATVDGGMNAFTTVTMPVLLLSGTTSPAFLRDATLALRALLPDSRHVVIDGAGHDGPWNSGNPHAVAAALRTFFA</sequence>
<dbReference type="OrthoDB" id="63519at2"/>
<dbReference type="AlphaFoldDB" id="A0A2T0T013"/>
<dbReference type="PANTHER" id="PTHR43194:SF2">
    <property type="entry name" value="PEROXISOMAL MEMBRANE PROTEIN LPX1"/>
    <property type="match status" value="1"/>
</dbReference>
<name>A0A2T0T013_9PSEU</name>
<dbReference type="EMBL" id="PVTF01000008">
    <property type="protein sequence ID" value="PRY38953.1"/>
    <property type="molecule type" value="Genomic_DNA"/>
</dbReference>
<evidence type="ECO:0000256" key="1">
    <source>
        <dbReference type="SAM" id="MobiDB-lite"/>
    </source>
</evidence>
<feature type="domain" description="AB hydrolase-1" evidence="2">
    <location>
        <begin position="33"/>
        <end position="268"/>
    </location>
</feature>
<evidence type="ECO:0000259" key="2">
    <source>
        <dbReference type="Pfam" id="PF00561"/>
    </source>
</evidence>
<dbReference type="InterPro" id="IPR029058">
    <property type="entry name" value="AB_hydrolase_fold"/>
</dbReference>
<dbReference type="PANTHER" id="PTHR43194">
    <property type="entry name" value="HYDROLASE ALPHA/BETA FOLD FAMILY"/>
    <property type="match status" value="1"/>
</dbReference>
<keyword evidence="4" id="KW-1185">Reference proteome</keyword>
<dbReference type="Gene3D" id="3.40.50.1820">
    <property type="entry name" value="alpha/beta hydrolase"/>
    <property type="match status" value="1"/>
</dbReference>
<comment type="caution">
    <text evidence="3">The sequence shown here is derived from an EMBL/GenBank/DDBJ whole genome shotgun (WGS) entry which is preliminary data.</text>
</comment>
<gene>
    <name evidence="3" type="ORF">CLV43_108353</name>
</gene>
<dbReference type="InterPro" id="IPR000073">
    <property type="entry name" value="AB_hydrolase_1"/>
</dbReference>
<dbReference type="InterPro" id="IPR050228">
    <property type="entry name" value="Carboxylesterase_BioH"/>
</dbReference>
<protein>
    <submittedName>
        <fullName evidence="3">Pimeloyl-ACP methyl ester carboxylesterase</fullName>
    </submittedName>
</protein>
<accession>A0A2T0T013</accession>
<feature type="region of interest" description="Disordered" evidence="1">
    <location>
        <begin position="1"/>
        <end position="25"/>
    </location>
</feature>
<dbReference type="GO" id="GO:0003824">
    <property type="term" value="F:catalytic activity"/>
    <property type="evidence" value="ECO:0007669"/>
    <property type="project" value="UniProtKB-ARBA"/>
</dbReference>